<reference evidence="3" key="1">
    <citation type="submission" date="2018-03" db="EMBL/GenBank/DDBJ databases">
        <title>Gramella fulva sp. nov., isolated from a dry surface of tidal flat.</title>
        <authorList>
            <person name="Hwang S.H."/>
            <person name="Hwang W.M."/>
            <person name="Kang K."/>
            <person name="Ahn T.-Y."/>
        </authorList>
    </citation>
    <scope>NUCLEOTIDE SEQUENCE [LARGE SCALE GENOMIC DNA]</scope>
    <source>
        <strain evidence="3">SH35</strain>
    </source>
</reference>
<dbReference type="GO" id="GO:0008270">
    <property type="term" value="F:zinc ion binding"/>
    <property type="evidence" value="ECO:0007669"/>
    <property type="project" value="InterPro"/>
</dbReference>
<dbReference type="RefSeq" id="WP_107011587.1">
    <property type="nucleotide sequence ID" value="NZ_CP028136.1"/>
</dbReference>
<dbReference type="GO" id="GO:0003677">
    <property type="term" value="F:DNA binding"/>
    <property type="evidence" value="ECO:0007669"/>
    <property type="project" value="InterPro"/>
</dbReference>
<proteinExistence type="predicted"/>
<dbReference type="EMBL" id="CP028136">
    <property type="protein sequence ID" value="AVR44809.1"/>
    <property type="molecule type" value="Genomic_DNA"/>
</dbReference>
<dbReference type="AlphaFoldDB" id="A0A2R3Z3H8"/>
<dbReference type="InterPro" id="IPR002694">
    <property type="entry name" value="Znf_CHC2"/>
</dbReference>
<dbReference type="Gene3D" id="3.40.1360.10">
    <property type="match status" value="1"/>
</dbReference>
<name>A0A2R3Z3H8_9FLAO</name>
<dbReference type="Pfam" id="PF01807">
    <property type="entry name" value="Zn_ribbon_DnaG"/>
    <property type="match status" value="1"/>
</dbReference>
<sequence>MSLKKLTCERARSICIVETLAKLGHFPSRTREKEAWYFSPLRSETQASFKVSLKLNRWYDFGIGEGGNVIDLVCKVSNCSVAEALQFLSDELPVYSFQGPAADTSKKDSANTIVKIQPITRSYLKKYVRSRGISLPIARKYCKEVWYECHGKTYYAIGLQNNENGWELRNLYFKTSSSPKSYTWFQNEKNHLVVCEGMFDLLSIAELYPEELKNSDIIVLNSLSFLAQITAKFKSYKSIDLYLDNDASGRNNTTELLRYYPHIKDQSHRYKNHKDLNEKLASGQWTYSGYKSF</sequence>
<dbReference type="Pfam" id="PF13155">
    <property type="entry name" value="Toprim_2"/>
    <property type="match status" value="1"/>
</dbReference>
<protein>
    <submittedName>
        <fullName evidence="2">DNA primase</fullName>
    </submittedName>
</protein>
<evidence type="ECO:0000259" key="1">
    <source>
        <dbReference type="Pfam" id="PF01807"/>
    </source>
</evidence>
<dbReference type="SUPFAM" id="SSF57783">
    <property type="entry name" value="Zinc beta-ribbon"/>
    <property type="match status" value="1"/>
</dbReference>
<dbReference type="GO" id="GO:0006260">
    <property type="term" value="P:DNA replication"/>
    <property type="evidence" value="ECO:0007669"/>
    <property type="project" value="InterPro"/>
</dbReference>
<dbReference type="OrthoDB" id="8536512at2"/>
<gene>
    <name evidence="2" type="ORF">C7S20_05740</name>
</gene>
<evidence type="ECO:0000313" key="2">
    <source>
        <dbReference type="EMBL" id="AVR44809.1"/>
    </source>
</evidence>
<dbReference type="Proteomes" id="UP000241507">
    <property type="component" value="Chromosome"/>
</dbReference>
<dbReference type="Gene3D" id="3.90.580.10">
    <property type="entry name" value="Zinc finger, CHC2-type domain"/>
    <property type="match status" value="1"/>
</dbReference>
<dbReference type="GO" id="GO:0003899">
    <property type="term" value="F:DNA-directed RNA polymerase activity"/>
    <property type="evidence" value="ECO:0007669"/>
    <property type="project" value="InterPro"/>
</dbReference>
<dbReference type="InterPro" id="IPR036977">
    <property type="entry name" value="DNA_primase_Znf_CHC2"/>
</dbReference>
<keyword evidence="3" id="KW-1185">Reference proteome</keyword>
<organism evidence="2 3">
    <name type="scientific">Christiangramia fulva</name>
    <dbReference type="NCBI Taxonomy" id="2126553"/>
    <lineage>
        <taxon>Bacteria</taxon>
        <taxon>Pseudomonadati</taxon>
        <taxon>Bacteroidota</taxon>
        <taxon>Flavobacteriia</taxon>
        <taxon>Flavobacteriales</taxon>
        <taxon>Flavobacteriaceae</taxon>
        <taxon>Christiangramia</taxon>
    </lineage>
</organism>
<accession>A0A2R3Z3H8</accession>
<dbReference type="SUPFAM" id="SSF56731">
    <property type="entry name" value="DNA primase core"/>
    <property type="match status" value="1"/>
</dbReference>
<evidence type="ECO:0000313" key="3">
    <source>
        <dbReference type="Proteomes" id="UP000241507"/>
    </source>
</evidence>
<feature type="domain" description="Zinc finger CHC2-type" evidence="1">
    <location>
        <begin position="36"/>
        <end position="92"/>
    </location>
</feature>
<dbReference type="KEGG" id="grs:C7S20_05740"/>